<dbReference type="PANTHER" id="PTHR21510">
    <property type="entry name" value="AKNA DOMAIN-CONTAINING PROTEIN"/>
    <property type="match status" value="1"/>
</dbReference>
<evidence type="ECO:0000256" key="1">
    <source>
        <dbReference type="SAM" id="MobiDB-lite"/>
    </source>
</evidence>
<dbReference type="Proteomes" id="UP000694871">
    <property type="component" value="Unplaced"/>
</dbReference>
<name>A0ABM1LCS0_GEKJA</name>
<gene>
    <name evidence="3" type="primary">AKNAD1</name>
</gene>
<sequence>MLDYPEDNTDDEQEELPYDDDLQNVYPHNCDSQNVKDFTSIENTSQSLFPLPSLQISNNSEEQSNGHTQLHQRTKIHLQSSPRNNGTEIAMATEKELPSGDFNCSGTNPHFSNSNISDVLLRYFPKEELSSSCQLIDCETIPEISLTESFDETILNKIKMSENTRISSPKQKSHLGEIHREEKCESIDKSWDLIVGKQSVVDERMNFSCVRKDCKEDNPQLVTQKEDTMNEVLKTEEEYQEKKCFLEMSGSSHKFRYGQRQVNYQLPDFSKVAPKVKIPKGNNKCTPVIKRTKSSPNLLDKSIIVKDILEEMNYLDCVAMKKQEVEMKIPEFDQQLELLTKQAEAQNRIDHQRFNAKMLPSPNSCSPKLGIKARSGGITSEMSTVPPVTVPVKPMLGFSQTSVSELPSRRMVLPLPSAGASAVSPPPLLQKATEGEMFSQMLKEQTEELKTKVETFSKYMAQDVLPLEERHQILKLLKEYLDQLEWNYLDTKEKHCALHLQYYRHSSTDIGEFDPDRRVEGEIFKLGMLLEDIKEKIDKTGSPNYSTFTTSPSSPKCESVCSSYFSGTESPVISSISESPSKTATRVNIFKNETYGENRNHPVEVIPQRKYQQPTQSGSCHPILQDQLGPQKRTVYEQKIVEPLEKSRLPAKELSTHIISPDGHAFCPTILTLVPHYFNLSSPIINLSYWEMKSPPPANSYSASNKESTANLTLLEKQGSLTYPSDHRFLEGLENSAKEHNIIIHPRLKIQLSNKPNKQMHSSSSSRNNKTECKQTNSVKVDNERFSIFLEGTTVDLDVSALPQRDRKTHFHSERKINNFEKSNECANACSHKKSLALQRFYFNKQPEEFIYKLSDTQNLHIPKTHYSRMHDTIILSPQYLDSRNTHGRSMSELRNKHIEDTESKILNSTLDDVIQTANNLKKTTEHMVHVISEDLARAKTQTSPNVTANQYYI</sequence>
<reference evidence="3" key="1">
    <citation type="submission" date="2025-08" db="UniProtKB">
        <authorList>
            <consortium name="RefSeq"/>
        </authorList>
    </citation>
    <scope>IDENTIFICATION</scope>
</reference>
<evidence type="ECO:0000313" key="3">
    <source>
        <dbReference type="RefSeq" id="XP_015283757.1"/>
    </source>
</evidence>
<dbReference type="InterPro" id="IPR052655">
    <property type="entry name" value="AKNA_Centrosome-Trans_reg"/>
</dbReference>
<dbReference type="GeneID" id="107124764"/>
<proteinExistence type="predicted"/>
<protein>
    <submittedName>
        <fullName evidence="3">Protein AKNAD1</fullName>
    </submittedName>
</protein>
<feature type="region of interest" description="Disordered" evidence="1">
    <location>
        <begin position="753"/>
        <end position="777"/>
    </location>
</feature>
<evidence type="ECO:0000313" key="2">
    <source>
        <dbReference type="Proteomes" id="UP000694871"/>
    </source>
</evidence>
<dbReference type="RefSeq" id="XP_015283757.1">
    <property type="nucleotide sequence ID" value="XM_015428271.1"/>
</dbReference>
<keyword evidence="2" id="KW-1185">Reference proteome</keyword>
<accession>A0ABM1LCS0</accession>
<feature type="region of interest" description="Disordered" evidence="1">
    <location>
        <begin position="56"/>
        <end position="85"/>
    </location>
</feature>
<feature type="compositionally biased region" description="Polar residues" evidence="1">
    <location>
        <begin position="56"/>
        <end position="69"/>
    </location>
</feature>
<dbReference type="PANTHER" id="PTHR21510:SF16">
    <property type="entry name" value="PROTEIN AKNAD1"/>
    <property type="match status" value="1"/>
</dbReference>
<organism evidence="2 3">
    <name type="scientific">Gekko japonicus</name>
    <name type="common">Schlegel's Japanese gecko</name>
    <dbReference type="NCBI Taxonomy" id="146911"/>
    <lineage>
        <taxon>Eukaryota</taxon>
        <taxon>Metazoa</taxon>
        <taxon>Chordata</taxon>
        <taxon>Craniata</taxon>
        <taxon>Vertebrata</taxon>
        <taxon>Euteleostomi</taxon>
        <taxon>Lepidosauria</taxon>
        <taxon>Squamata</taxon>
        <taxon>Bifurcata</taxon>
        <taxon>Gekkota</taxon>
        <taxon>Gekkonidae</taxon>
        <taxon>Gekkoninae</taxon>
        <taxon>Gekko</taxon>
    </lineage>
</organism>